<organism evidence="1">
    <name type="scientific">Arion vulgaris</name>
    <dbReference type="NCBI Taxonomy" id="1028688"/>
    <lineage>
        <taxon>Eukaryota</taxon>
        <taxon>Metazoa</taxon>
        <taxon>Spiralia</taxon>
        <taxon>Lophotrochozoa</taxon>
        <taxon>Mollusca</taxon>
        <taxon>Gastropoda</taxon>
        <taxon>Heterobranchia</taxon>
        <taxon>Euthyneura</taxon>
        <taxon>Panpulmonata</taxon>
        <taxon>Eupulmonata</taxon>
        <taxon>Stylommatophora</taxon>
        <taxon>Helicina</taxon>
        <taxon>Arionoidea</taxon>
        <taxon>Arionidae</taxon>
        <taxon>Arion</taxon>
    </lineage>
</organism>
<evidence type="ECO:0000313" key="1">
    <source>
        <dbReference type="EMBL" id="CEK91945.1"/>
    </source>
</evidence>
<proteinExistence type="predicted"/>
<feature type="non-terminal residue" evidence="1">
    <location>
        <position position="1"/>
    </location>
</feature>
<reference evidence="1" key="1">
    <citation type="submission" date="2014-12" db="EMBL/GenBank/DDBJ databases">
        <title>Insight into the proteome of Arion vulgaris.</title>
        <authorList>
            <person name="Aradska J."/>
            <person name="Bulat T."/>
            <person name="Smidak R."/>
            <person name="Sarate P."/>
            <person name="Gangsoo J."/>
            <person name="Sialana F."/>
            <person name="Bilban M."/>
            <person name="Lubec G."/>
        </authorList>
    </citation>
    <scope>NUCLEOTIDE SEQUENCE</scope>
    <source>
        <tissue evidence="1">Skin</tissue>
    </source>
</reference>
<sequence length="50" mass="5617">VHGFLEWLVRGAGWWAIDVMYSISHSIKPHLDGLLWTSACTSFLISVMSP</sequence>
<name>A0A0B7BIJ0_9EUPU</name>
<protein>
    <submittedName>
        <fullName evidence="1">Uncharacterized protein</fullName>
    </submittedName>
</protein>
<gene>
    <name evidence="1" type="primary">ORF185723</name>
</gene>
<accession>A0A0B7BIJ0</accession>
<dbReference type="EMBL" id="HACG01045080">
    <property type="protein sequence ID" value="CEK91945.1"/>
    <property type="molecule type" value="Transcribed_RNA"/>
</dbReference>
<dbReference type="AlphaFoldDB" id="A0A0B7BIJ0"/>